<dbReference type="OrthoDB" id="284292at2759"/>
<evidence type="ECO:0000313" key="5">
    <source>
        <dbReference type="EMBL" id="OCF34850.1"/>
    </source>
</evidence>
<dbReference type="SUPFAM" id="SSF109910">
    <property type="entry name" value="YgfY-like"/>
    <property type="match status" value="1"/>
</dbReference>
<evidence type="ECO:0000256" key="2">
    <source>
        <dbReference type="ARBA" id="ARBA00023186"/>
    </source>
</evidence>
<dbReference type="GO" id="GO:0034553">
    <property type="term" value="P:mitochondrial respiratory chain complex II assembly"/>
    <property type="evidence" value="ECO:0007669"/>
    <property type="project" value="TreeGrafter"/>
</dbReference>
<dbReference type="GO" id="GO:0006121">
    <property type="term" value="P:mitochondrial electron transport, succinate to ubiquinone"/>
    <property type="evidence" value="ECO:0007669"/>
    <property type="project" value="UniProtKB-UniRule"/>
</dbReference>
<dbReference type="PANTHER" id="PTHR12469">
    <property type="entry name" value="PROTEIN EMI5 HOMOLOG, MITOCHONDRIAL"/>
    <property type="match status" value="1"/>
</dbReference>
<dbReference type="PANTHER" id="PTHR12469:SF2">
    <property type="entry name" value="SUCCINATE DEHYDROGENASE ASSEMBLY FACTOR 2, MITOCHONDRIAL"/>
    <property type="match status" value="1"/>
</dbReference>
<evidence type="ECO:0000256" key="4">
    <source>
        <dbReference type="SAM" id="MobiDB-lite"/>
    </source>
</evidence>
<dbReference type="Pfam" id="PF03937">
    <property type="entry name" value="Sdh5"/>
    <property type="match status" value="1"/>
</dbReference>
<dbReference type="InterPro" id="IPR036714">
    <property type="entry name" value="SDH_sf"/>
</dbReference>
<name>A0A1B9GUY8_9TREE</name>
<reference evidence="5 6" key="1">
    <citation type="submission" date="2013-07" db="EMBL/GenBank/DDBJ databases">
        <title>The Genome Sequence of Cryptococcus heveanensis BCC8398.</title>
        <authorList>
            <consortium name="The Broad Institute Genome Sequencing Platform"/>
            <person name="Cuomo C."/>
            <person name="Litvintseva A."/>
            <person name="Chen Y."/>
            <person name="Heitman J."/>
            <person name="Sun S."/>
            <person name="Springer D."/>
            <person name="Dromer F."/>
            <person name="Young S.K."/>
            <person name="Zeng Q."/>
            <person name="Gargeya S."/>
            <person name="Fitzgerald M."/>
            <person name="Abouelleil A."/>
            <person name="Alvarado L."/>
            <person name="Berlin A.M."/>
            <person name="Chapman S.B."/>
            <person name="Dewar J."/>
            <person name="Goldberg J."/>
            <person name="Griggs A."/>
            <person name="Gujja S."/>
            <person name="Hansen M."/>
            <person name="Howarth C."/>
            <person name="Imamovic A."/>
            <person name="Larimer J."/>
            <person name="McCowan C."/>
            <person name="Murphy C."/>
            <person name="Pearson M."/>
            <person name="Priest M."/>
            <person name="Roberts A."/>
            <person name="Saif S."/>
            <person name="Shea T."/>
            <person name="Sykes S."/>
            <person name="Wortman J."/>
            <person name="Nusbaum C."/>
            <person name="Birren B."/>
        </authorList>
    </citation>
    <scope>NUCLEOTIDE SEQUENCE [LARGE SCALE GENOMIC DNA]</scope>
    <source>
        <strain evidence="5 6">BCC8398</strain>
    </source>
</reference>
<reference evidence="6" key="2">
    <citation type="submission" date="2013-12" db="EMBL/GenBank/DDBJ databases">
        <title>Evolution of pathogenesis and genome organization in the Tremellales.</title>
        <authorList>
            <person name="Cuomo C."/>
            <person name="Litvintseva A."/>
            <person name="Heitman J."/>
            <person name="Chen Y."/>
            <person name="Sun S."/>
            <person name="Springer D."/>
            <person name="Dromer F."/>
            <person name="Young S."/>
            <person name="Zeng Q."/>
            <person name="Chapman S."/>
            <person name="Gujja S."/>
            <person name="Saif S."/>
            <person name="Birren B."/>
        </authorList>
    </citation>
    <scope>NUCLEOTIDE SEQUENCE [LARGE SCALE GENOMIC DNA]</scope>
    <source>
        <strain evidence="6">BCC8398</strain>
    </source>
</reference>
<comment type="function">
    <text evidence="3">Plays an essential role in the assembly of succinate dehydrogenase (SDH), an enzyme complex (also referred to as respiratory complex II) that is a component of both the tricarboxylic acid (TCA) cycle and the mitochondrial electron transport chain, and which couples the oxidation of succinate to fumarate with the reduction of ubiquinone (coenzyme Q) to ubiquinol. Required for flavinylation (covalent attachment of FAD) of the flavoprotein subunit of the SDH catalytic dimer.</text>
</comment>
<dbReference type="HAMAP" id="MF_03057">
    <property type="entry name" value="SDHAF2"/>
    <property type="match status" value="1"/>
</dbReference>
<evidence type="ECO:0000256" key="3">
    <source>
        <dbReference type="HAMAP-Rule" id="MF_03057"/>
    </source>
</evidence>
<dbReference type="GO" id="GO:0005759">
    <property type="term" value="C:mitochondrial matrix"/>
    <property type="evidence" value="ECO:0007669"/>
    <property type="project" value="UniProtKB-SubCell"/>
</dbReference>
<dbReference type="STRING" id="1296120.A0A1B9GUY8"/>
<gene>
    <name evidence="5" type="ORF">I316_03395</name>
</gene>
<proteinExistence type="inferred from homology"/>
<comment type="similarity">
    <text evidence="3">Belongs to the SDHAF2 family.</text>
</comment>
<organism evidence="5 6">
    <name type="scientific">Kwoniella heveanensis BCC8398</name>
    <dbReference type="NCBI Taxonomy" id="1296120"/>
    <lineage>
        <taxon>Eukaryota</taxon>
        <taxon>Fungi</taxon>
        <taxon>Dikarya</taxon>
        <taxon>Basidiomycota</taxon>
        <taxon>Agaricomycotina</taxon>
        <taxon>Tremellomycetes</taxon>
        <taxon>Tremellales</taxon>
        <taxon>Cryptococcaceae</taxon>
        <taxon>Kwoniella</taxon>
    </lineage>
</organism>
<comment type="subunit">
    <text evidence="3">Interacts with the flavoprotein subunit within the SDH catalytic dimer.</text>
</comment>
<sequence length="195" mass="22340">MSSIRLLPRLARLGAQSRSAASPRAGGRIAIANHQQRQFSSALTSLNRSDPFPLPFSDPGLAASSSKDPSNKNRLAEDSEDWPMPQPLDRTGEDEQTLRARLIYQTRKRGTLETDLILSTFAREELPKMSVEEMKQFDKLLDEPDWDIFYWSVQKREPPARWKDTPLLEKLIKHAKNEGKVVRMMPELMQKEPEL</sequence>
<protein>
    <recommendedName>
        <fullName evidence="3">Succinate dehydrogenase assembly factor 2, mitochondrial</fullName>
        <shortName evidence="3">SDH assembly factor 2</shortName>
        <shortName evidence="3">SDHAF2</shortName>
    </recommendedName>
</protein>
<keyword evidence="6" id="KW-1185">Reference proteome</keyword>
<keyword evidence="2 3" id="KW-0143">Chaperone</keyword>
<accession>A0A1B9GUY8</accession>
<evidence type="ECO:0000313" key="6">
    <source>
        <dbReference type="Proteomes" id="UP000092666"/>
    </source>
</evidence>
<dbReference type="Gene3D" id="1.10.150.250">
    <property type="entry name" value="Flavinator of succinate dehydrogenase"/>
    <property type="match status" value="1"/>
</dbReference>
<dbReference type="GO" id="GO:0006099">
    <property type="term" value="P:tricarboxylic acid cycle"/>
    <property type="evidence" value="ECO:0007669"/>
    <property type="project" value="TreeGrafter"/>
</dbReference>
<dbReference type="Proteomes" id="UP000092666">
    <property type="component" value="Unassembled WGS sequence"/>
</dbReference>
<evidence type="ECO:0000256" key="1">
    <source>
        <dbReference type="ARBA" id="ARBA00023128"/>
    </source>
</evidence>
<comment type="subcellular location">
    <subcellularLocation>
        <location evidence="3">Mitochondrion matrix</location>
    </subcellularLocation>
</comment>
<dbReference type="EMBL" id="KV700123">
    <property type="protein sequence ID" value="OCF34850.1"/>
    <property type="molecule type" value="Genomic_DNA"/>
</dbReference>
<feature type="region of interest" description="Disordered" evidence="4">
    <location>
        <begin position="54"/>
        <end position="93"/>
    </location>
</feature>
<dbReference type="AlphaFoldDB" id="A0A1B9GUY8"/>
<dbReference type="FunFam" id="1.10.150.250:FF:000004">
    <property type="entry name" value="Succinate dehydrogenase assembly factor 2, mitochondrial"/>
    <property type="match status" value="1"/>
</dbReference>
<keyword evidence="1 3" id="KW-0496">Mitochondrion</keyword>
<dbReference type="InterPro" id="IPR028882">
    <property type="entry name" value="SDHAF2"/>
</dbReference>
<dbReference type="InterPro" id="IPR005631">
    <property type="entry name" value="SDH"/>
</dbReference>